<keyword evidence="1" id="KW-0732">Signal</keyword>
<proteinExistence type="predicted"/>
<protein>
    <submittedName>
        <fullName evidence="2">Uncharacterized protein</fullName>
    </submittedName>
</protein>
<keyword evidence="3" id="KW-1185">Reference proteome</keyword>
<dbReference type="Proteomes" id="UP000299290">
    <property type="component" value="Unassembled WGS sequence"/>
</dbReference>
<reference evidence="2 3" key="1">
    <citation type="journal article" date="2020" name="Int. J. Syst. Evol. Microbiol.">
        <title>Reclassification of Streptomyces castelarensis and Streptomyces sporoclivatus as later heterotypic synonyms of Streptomyces antimycoticus.</title>
        <authorList>
            <person name="Komaki H."/>
            <person name="Tamura T."/>
        </authorList>
    </citation>
    <scope>NUCLEOTIDE SEQUENCE [LARGE SCALE GENOMIC DNA]</scope>
    <source>
        <strain evidence="2 3">NBRC 12839</strain>
    </source>
</reference>
<evidence type="ECO:0000313" key="3">
    <source>
        <dbReference type="Proteomes" id="UP000299290"/>
    </source>
</evidence>
<name>A0A4D4KNS0_9ACTN</name>
<accession>A0A4D4KNS0</accession>
<comment type="caution">
    <text evidence="2">The sequence shown here is derived from an EMBL/GenBank/DDBJ whole genome shotgun (WGS) entry which is preliminary data.</text>
</comment>
<sequence>MRFRSSFARSVVATVALALGALGLLTGPGPAAADTPSDGSPVVQGLRGDYYLQSARGPSTSMS</sequence>
<evidence type="ECO:0000313" key="2">
    <source>
        <dbReference type="EMBL" id="GDY47523.1"/>
    </source>
</evidence>
<gene>
    <name evidence="2" type="ORF">SANT12839_084050</name>
</gene>
<dbReference type="AlphaFoldDB" id="A0A4D4KNS0"/>
<dbReference type="EMBL" id="BJHV01000001">
    <property type="protein sequence ID" value="GDY47523.1"/>
    <property type="molecule type" value="Genomic_DNA"/>
</dbReference>
<feature type="signal peptide" evidence="1">
    <location>
        <begin position="1"/>
        <end position="33"/>
    </location>
</feature>
<evidence type="ECO:0000256" key="1">
    <source>
        <dbReference type="SAM" id="SignalP"/>
    </source>
</evidence>
<organism evidence="2 3">
    <name type="scientific">Streptomyces antimycoticus</name>
    <dbReference type="NCBI Taxonomy" id="68175"/>
    <lineage>
        <taxon>Bacteria</taxon>
        <taxon>Bacillati</taxon>
        <taxon>Actinomycetota</taxon>
        <taxon>Actinomycetes</taxon>
        <taxon>Kitasatosporales</taxon>
        <taxon>Streptomycetaceae</taxon>
        <taxon>Streptomyces</taxon>
        <taxon>Streptomyces violaceusniger group</taxon>
    </lineage>
</organism>
<feature type="chain" id="PRO_5020179758" evidence="1">
    <location>
        <begin position="34"/>
        <end position="63"/>
    </location>
</feature>